<organism evidence="1">
    <name type="scientific">Opuntia streptacantha</name>
    <name type="common">Prickly pear cactus</name>
    <name type="synonym">Opuntia cardona</name>
    <dbReference type="NCBI Taxonomy" id="393608"/>
    <lineage>
        <taxon>Eukaryota</taxon>
        <taxon>Viridiplantae</taxon>
        <taxon>Streptophyta</taxon>
        <taxon>Embryophyta</taxon>
        <taxon>Tracheophyta</taxon>
        <taxon>Spermatophyta</taxon>
        <taxon>Magnoliopsida</taxon>
        <taxon>eudicotyledons</taxon>
        <taxon>Gunneridae</taxon>
        <taxon>Pentapetalae</taxon>
        <taxon>Caryophyllales</taxon>
        <taxon>Cactineae</taxon>
        <taxon>Cactaceae</taxon>
        <taxon>Opuntioideae</taxon>
        <taxon>Opuntia</taxon>
    </lineage>
</organism>
<accession>A0A7C9CEN6</accession>
<sequence length="122" mass="14081">MLRSVIEQQLIEVVVFAMQRVWSQILVLVESVVKHIEATDNKIFRNKNHSSNQNWRLELSFKICTLRLSIVGKEVLQIFICDPQTGRLEWSASGLSYSWRTGLHPFGFLVLEDKPSSCMPFS</sequence>
<evidence type="ECO:0000313" key="1">
    <source>
        <dbReference type="EMBL" id="MBA4615107.1"/>
    </source>
</evidence>
<protein>
    <submittedName>
        <fullName evidence="1">Uncharacterized protein</fullName>
    </submittedName>
</protein>
<dbReference type="AlphaFoldDB" id="A0A7C9CEN6"/>
<dbReference type="EMBL" id="GISG01006145">
    <property type="protein sequence ID" value="MBA4615107.1"/>
    <property type="molecule type" value="Transcribed_RNA"/>
</dbReference>
<name>A0A7C9CEN6_OPUST</name>
<reference evidence="1" key="2">
    <citation type="submission" date="2020-07" db="EMBL/GenBank/DDBJ databases">
        <authorList>
            <person name="Vera ALvarez R."/>
            <person name="Arias-Moreno D.M."/>
            <person name="Jimenez-Jacinto V."/>
            <person name="Jimenez-Bremont J.F."/>
            <person name="Swaminathan K."/>
            <person name="Moose S.P."/>
            <person name="Guerrero-Gonzalez M.L."/>
            <person name="Marino-Ramirez L."/>
            <person name="Landsman D."/>
            <person name="Rodriguez-Kessler M."/>
            <person name="Delgado-Sanchez P."/>
        </authorList>
    </citation>
    <scope>NUCLEOTIDE SEQUENCE</scope>
    <source>
        <tissue evidence="1">Cladode</tissue>
    </source>
</reference>
<reference evidence="1" key="1">
    <citation type="journal article" date="2013" name="J. Plant Res.">
        <title>Effect of fungi and light on seed germination of three Opuntia species from semiarid lands of central Mexico.</title>
        <authorList>
            <person name="Delgado-Sanchez P."/>
            <person name="Jimenez-Bremont J.F."/>
            <person name="Guerrero-Gonzalez Mde L."/>
            <person name="Flores J."/>
        </authorList>
    </citation>
    <scope>NUCLEOTIDE SEQUENCE</scope>
    <source>
        <tissue evidence="1">Cladode</tissue>
    </source>
</reference>
<proteinExistence type="predicted"/>